<proteinExistence type="predicted"/>
<feature type="region of interest" description="Disordered" evidence="1">
    <location>
        <begin position="26"/>
        <end position="56"/>
    </location>
</feature>
<evidence type="ECO:0000256" key="1">
    <source>
        <dbReference type="SAM" id="MobiDB-lite"/>
    </source>
</evidence>
<organism evidence="2 3">
    <name type="scientific">Papaver nudicaule</name>
    <name type="common">Iceland poppy</name>
    <dbReference type="NCBI Taxonomy" id="74823"/>
    <lineage>
        <taxon>Eukaryota</taxon>
        <taxon>Viridiplantae</taxon>
        <taxon>Streptophyta</taxon>
        <taxon>Embryophyta</taxon>
        <taxon>Tracheophyta</taxon>
        <taxon>Spermatophyta</taxon>
        <taxon>Magnoliopsida</taxon>
        <taxon>Ranunculales</taxon>
        <taxon>Papaveraceae</taxon>
        <taxon>Papaveroideae</taxon>
        <taxon>Papaver</taxon>
    </lineage>
</organism>
<accession>A0AA42B3H6</accession>
<dbReference type="Proteomes" id="UP001177140">
    <property type="component" value="Unassembled WGS sequence"/>
</dbReference>
<sequence length="79" mass="8567">MASNNNGFWGFSSLLSGRLFASDRRTQNNGSHAGMTIDGFNNAGGNNNSYQTSDDNRQKYNGFTNCKLFNDNTGSSIST</sequence>
<comment type="caution">
    <text evidence="2">The sequence shown here is derived from an EMBL/GenBank/DDBJ whole genome shotgun (WGS) entry which is preliminary data.</text>
</comment>
<dbReference type="EMBL" id="JAJJMA010319886">
    <property type="protein sequence ID" value="MCL7049754.1"/>
    <property type="molecule type" value="Genomic_DNA"/>
</dbReference>
<keyword evidence="3" id="KW-1185">Reference proteome</keyword>
<name>A0AA42B3H6_PAPNU</name>
<gene>
    <name evidence="2" type="ORF">MKW94_003543</name>
</gene>
<protein>
    <submittedName>
        <fullName evidence="2">Uncharacterized protein</fullName>
    </submittedName>
</protein>
<dbReference type="AlphaFoldDB" id="A0AA42B3H6"/>
<evidence type="ECO:0000313" key="3">
    <source>
        <dbReference type="Proteomes" id="UP001177140"/>
    </source>
</evidence>
<reference evidence="2" key="1">
    <citation type="submission" date="2022-03" db="EMBL/GenBank/DDBJ databases">
        <title>A functionally conserved STORR gene fusion in Papaver species that diverged 16.8 million years ago.</title>
        <authorList>
            <person name="Catania T."/>
        </authorList>
    </citation>
    <scope>NUCLEOTIDE SEQUENCE</scope>
    <source>
        <strain evidence="2">S-191538</strain>
    </source>
</reference>
<feature type="compositionally biased region" description="Polar residues" evidence="1">
    <location>
        <begin position="43"/>
        <end position="56"/>
    </location>
</feature>
<evidence type="ECO:0000313" key="2">
    <source>
        <dbReference type="EMBL" id="MCL7049754.1"/>
    </source>
</evidence>